<dbReference type="GO" id="GO:0008955">
    <property type="term" value="F:peptidoglycan glycosyltransferase activity"/>
    <property type="evidence" value="ECO:0007669"/>
    <property type="project" value="UniProtKB-EC"/>
</dbReference>
<keyword evidence="14" id="KW-0472">Membrane</keyword>
<dbReference type="GO" id="GO:0008360">
    <property type="term" value="P:regulation of cell shape"/>
    <property type="evidence" value="ECO:0007669"/>
    <property type="project" value="UniProtKB-KW"/>
</dbReference>
<dbReference type="GO" id="GO:0006508">
    <property type="term" value="P:proteolysis"/>
    <property type="evidence" value="ECO:0007669"/>
    <property type="project" value="UniProtKB-KW"/>
</dbReference>
<dbReference type="EMBL" id="AP014809">
    <property type="protein sequence ID" value="BAU89822.1"/>
    <property type="molecule type" value="Genomic_DNA"/>
</dbReference>
<dbReference type="GO" id="GO:0009002">
    <property type="term" value="F:serine-type D-Ala-D-Ala carboxypeptidase activity"/>
    <property type="evidence" value="ECO:0007669"/>
    <property type="project" value="UniProtKB-EC"/>
</dbReference>
<dbReference type="InterPro" id="IPR050396">
    <property type="entry name" value="Glycosyltr_51/Transpeptidase"/>
</dbReference>
<keyword evidence="11" id="KW-0133">Cell shape</keyword>
<dbReference type="UniPathway" id="UPA00219"/>
<comment type="catalytic activity">
    <reaction evidence="18">
        <text>[GlcNAc-(1-&gt;4)-Mur2Ac(oyl-L-Ala-gamma-D-Glu-L-Lys-D-Ala-D-Ala)](n)-di-trans,octa-cis-undecaprenyl diphosphate + beta-D-GlcNAc-(1-&gt;4)-Mur2Ac(oyl-L-Ala-gamma-D-Glu-L-Lys-D-Ala-D-Ala)-di-trans,octa-cis-undecaprenyl diphosphate = [GlcNAc-(1-&gt;4)-Mur2Ac(oyl-L-Ala-gamma-D-Glu-L-Lys-D-Ala-D-Ala)](n+1)-di-trans,octa-cis-undecaprenyl diphosphate + di-trans,octa-cis-undecaprenyl diphosphate + H(+)</text>
        <dbReference type="Rhea" id="RHEA:23708"/>
        <dbReference type="Rhea" id="RHEA-COMP:9602"/>
        <dbReference type="Rhea" id="RHEA-COMP:9603"/>
        <dbReference type="ChEBI" id="CHEBI:15378"/>
        <dbReference type="ChEBI" id="CHEBI:58405"/>
        <dbReference type="ChEBI" id="CHEBI:60033"/>
        <dbReference type="ChEBI" id="CHEBI:78435"/>
        <dbReference type="EC" id="2.4.99.28"/>
    </reaction>
</comment>
<proteinExistence type="inferred from homology"/>
<dbReference type="Pfam" id="PF00905">
    <property type="entry name" value="Transpeptidase"/>
    <property type="match status" value="2"/>
</dbReference>
<protein>
    <submittedName>
        <fullName evidence="22">Glycosyl transferase family protein</fullName>
    </submittedName>
</protein>
<evidence type="ECO:0000256" key="18">
    <source>
        <dbReference type="ARBA" id="ARBA00049902"/>
    </source>
</evidence>
<dbReference type="SUPFAM" id="SSF56601">
    <property type="entry name" value="beta-lactamase/transpeptidase-like"/>
    <property type="match status" value="1"/>
</dbReference>
<sequence>MRRLIGTDTLSVAWPAGILKRSMNAILIKLFATALTLSQVTTRPDAVRTQFDPAKDGAEVVAILRDGCAHMRKSFDIEDINLDELISTAMEDPSAVAGDNAPKILHGLDLNELNTSYKQFCKGENPANSPFEAGAVIAFYNNAVKDLPSAEALRDIKLPSASVILDAAGKPYSETFETHGRRLVVPISGVPDLVQKAFVAAEDKRFYQHHGIDERGVIRAFVGNLASPGRPAGGSTITQQVVKNLSVGDDVTYERKIREMIVASRLERLQTKPQILGLYLNGIYLGRGAYGIEMAARSWFGKSVGALTLPEAALLAGLPKGPNYYSPDKYPERARERRAYVLSRMKEEGTITEAQMNAAMASDLGIKPPDVARQDSGFYLVDHVAREARTFAGLESLTSASYTVRATVNAGLQSALENALQEGLATYERGTGRARYEGPELNLSEAIKRIEAAAPAPEPAAEPTPAPEPKKGARKAAAAKAPAKPAVQPAWQRALISARPPLYDVRWPLAVVLQTGKNGTRVGLPDGRVASLEPGPARGKLQLYDAVRVRLREGKGNLRADLRVRPTVQGAALVLENRTGKILAMSGGFSYPLSQLNRVTQTVRQPGSTLKPLTYLAALNAGLQPNTLVMDSAVTLPPIGGVGDSWSPKNYDGGGSGATTIRRGLEFSKNLVTARLLQGGIAPKAPDSLQRVCDIALEAQLYAECERYYPFVLGAQPVRMIDLASFYAAIANEGARPSAYALEAVERDGKPVYSHPDKAPVRIGSADRVAFYQLKTMLQGVTQHGTAAALSGISSYVAGKTGTSENENDAWFAGFSNEITVVVWAGYDNADGVRRTLGRGQTGGHVAVPIAKAIFQAAWANGVARTPLAPPSPEAKALIADLPIEPRSGQRVAGGGFIEHFRLKGGQVADTQYALVPRETLFAMRPDAEDGDYGNAEDGADVAGDLFGNLPGGRRPTEDPFAQRRSAETDDPWGLRRDRREEPQAWPGRDRYGQVNPVPFGSPFDDDGGSRARQRRRDPDYLFGDDPGY</sequence>
<evidence type="ECO:0000313" key="23">
    <source>
        <dbReference type="Proteomes" id="UP000218288"/>
    </source>
</evidence>
<dbReference type="InterPro" id="IPR001460">
    <property type="entry name" value="PCN-bd_Tpept"/>
</dbReference>
<evidence type="ECO:0000259" key="21">
    <source>
        <dbReference type="Pfam" id="PF00912"/>
    </source>
</evidence>
<dbReference type="GO" id="GO:0071555">
    <property type="term" value="P:cell wall organization"/>
    <property type="evidence" value="ECO:0007669"/>
    <property type="project" value="UniProtKB-KW"/>
</dbReference>
<comment type="catalytic activity">
    <reaction evidence="17">
        <text>Preferential cleavage: (Ac)2-L-Lys-D-Ala-|-D-Ala. Also transpeptidation of peptidyl-alanyl moieties that are N-acyl substituents of D-alanine.</text>
        <dbReference type="EC" id="3.4.16.4"/>
    </reaction>
</comment>
<comment type="pathway">
    <text evidence="2">Cell wall biogenesis; peptidoglycan biosynthesis.</text>
</comment>
<dbReference type="GO" id="GO:0009252">
    <property type="term" value="P:peptidoglycan biosynthetic process"/>
    <property type="evidence" value="ECO:0007669"/>
    <property type="project" value="UniProtKB-UniPathway"/>
</dbReference>
<keyword evidence="5" id="KW-0121">Carboxypeptidase</keyword>
<keyword evidence="13" id="KW-1133">Transmembrane helix</keyword>
<evidence type="ECO:0000256" key="5">
    <source>
        <dbReference type="ARBA" id="ARBA00022645"/>
    </source>
</evidence>
<accession>A0A169QSC9</accession>
<dbReference type="InterPro" id="IPR001264">
    <property type="entry name" value="Glyco_trans_51"/>
</dbReference>
<keyword evidence="8 22" id="KW-0808">Transferase</keyword>
<keyword evidence="9" id="KW-0812">Transmembrane</keyword>
<feature type="compositionally biased region" description="Pro residues" evidence="19">
    <location>
        <begin position="456"/>
        <end position="467"/>
    </location>
</feature>
<name>A0A169QSC9_9HYPH</name>
<evidence type="ECO:0000256" key="9">
    <source>
        <dbReference type="ARBA" id="ARBA00022692"/>
    </source>
</evidence>
<dbReference type="PANTHER" id="PTHR32282">
    <property type="entry name" value="BINDING PROTEIN TRANSPEPTIDASE, PUTATIVE-RELATED"/>
    <property type="match status" value="1"/>
</dbReference>
<evidence type="ECO:0000256" key="6">
    <source>
        <dbReference type="ARBA" id="ARBA00022670"/>
    </source>
</evidence>
<dbReference type="GO" id="GO:0030288">
    <property type="term" value="C:outer membrane-bounded periplasmic space"/>
    <property type="evidence" value="ECO:0007669"/>
    <property type="project" value="TreeGrafter"/>
</dbReference>
<evidence type="ECO:0000256" key="17">
    <source>
        <dbReference type="ARBA" id="ARBA00034000"/>
    </source>
</evidence>
<dbReference type="GO" id="GO:0008658">
    <property type="term" value="F:penicillin binding"/>
    <property type="evidence" value="ECO:0007669"/>
    <property type="project" value="InterPro"/>
</dbReference>
<evidence type="ECO:0000256" key="19">
    <source>
        <dbReference type="SAM" id="MobiDB-lite"/>
    </source>
</evidence>
<dbReference type="Gene3D" id="1.10.3810.10">
    <property type="entry name" value="Biosynthetic peptidoglycan transglycosylase-like"/>
    <property type="match status" value="1"/>
</dbReference>
<keyword evidence="10" id="KW-0378">Hydrolase</keyword>
<evidence type="ECO:0000259" key="20">
    <source>
        <dbReference type="Pfam" id="PF00905"/>
    </source>
</evidence>
<feature type="domain" description="Penicillin-binding protein transpeptidase" evidence="20">
    <location>
        <begin position="570"/>
        <end position="677"/>
    </location>
</feature>
<dbReference type="Pfam" id="PF00912">
    <property type="entry name" value="Transgly"/>
    <property type="match status" value="1"/>
</dbReference>
<evidence type="ECO:0000256" key="13">
    <source>
        <dbReference type="ARBA" id="ARBA00022989"/>
    </source>
</evidence>
<comment type="subcellular location">
    <subcellularLocation>
        <location evidence="1">Membrane</location>
    </subcellularLocation>
</comment>
<evidence type="ECO:0000313" key="22">
    <source>
        <dbReference type="EMBL" id="BAU89822.1"/>
    </source>
</evidence>
<dbReference type="AlphaFoldDB" id="A0A169QSC9"/>
<evidence type="ECO:0000256" key="3">
    <source>
        <dbReference type="ARBA" id="ARBA00007090"/>
    </source>
</evidence>
<dbReference type="FunFam" id="1.10.3810.10:FF:000001">
    <property type="entry name" value="Penicillin-binding protein 1A"/>
    <property type="match status" value="1"/>
</dbReference>
<evidence type="ECO:0000256" key="7">
    <source>
        <dbReference type="ARBA" id="ARBA00022676"/>
    </source>
</evidence>
<comment type="similarity">
    <text evidence="4">In the N-terminal section; belongs to the glycosyltransferase 51 family.</text>
</comment>
<feature type="compositionally biased region" description="Basic and acidic residues" evidence="19">
    <location>
        <begin position="955"/>
        <end position="992"/>
    </location>
</feature>
<evidence type="ECO:0000256" key="4">
    <source>
        <dbReference type="ARBA" id="ARBA00007739"/>
    </source>
</evidence>
<evidence type="ECO:0000256" key="15">
    <source>
        <dbReference type="ARBA" id="ARBA00023268"/>
    </source>
</evidence>
<dbReference type="InterPro" id="IPR036950">
    <property type="entry name" value="PBP_transglycosylase"/>
</dbReference>
<evidence type="ECO:0000256" key="16">
    <source>
        <dbReference type="ARBA" id="ARBA00023316"/>
    </source>
</evidence>
<keyword evidence="12" id="KW-0573">Peptidoglycan synthesis</keyword>
<dbReference type="InterPro" id="IPR012338">
    <property type="entry name" value="Beta-lactam/transpept-like"/>
</dbReference>
<evidence type="ECO:0000256" key="11">
    <source>
        <dbReference type="ARBA" id="ARBA00022960"/>
    </source>
</evidence>
<dbReference type="InterPro" id="IPR023346">
    <property type="entry name" value="Lysozyme-like_dom_sf"/>
</dbReference>
<evidence type="ECO:0000256" key="8">
    <source>
        <dbReference type="ARBA" id="ARBA00022679"/>
    </source>
</evidence>
<evidence type="ECO:0000256" key="2">
    <source>
        <dbReference type="ARBA" id="ARBA00004752"/>
    </source>
</evidence>
<feature type="domain" description="Glycosyl transferase family 51" evidence="21">
    <location>
        <begin position="175"/>
        <end position="346"/>
    </location>
</feature>
<feature type="region of interest" description="Disordered" evidence="19">
    <location>
        <begin position="926"/>
        <end position="1029"/>
    </location>
</feature>
<keyword evidence="15" id="KW-0511">Multifunctional enzyme</keyword>
<reference evidence="22 23" key="1">
    <citation type="journal article" date="2016" name="Genome Announc.">
        <title>Complete Genome Sequence of Methylobacterium populi P-1M, Isolated from Pink-Pigmented Household Biofilm.</title>
        <authorList>
            <person name="Morohoshi T."/>
            <person name="Ikeda T."/>
        </authorList>
    </citation>
    <scope>NUCLEOTIDE SEQUENCE [LARGE SCALE GENOMIC DNA]</scope>
    <source>
        <strain evidence="22 23">P-1M</strain>
    </source>
</reference>
<evidence type="ECO:0000256" key="1">
    <source>
        <dbReference type="ARBA" id="ARBA00004370"/>
    </source>
</evidence>
<evidence type="ECO:0000256" key="10">
    <source>
        <dbReference type="ARBA" id="ARBA00022801"/>
    </source>
</evidence>
<evidence type="ECO:0000256" key="12">
    <source>
        <dbReference type="ARBA" id="ARBA00022984"/>
    </source>
</evidence>
<gene>
    <name evidence="22" type="ORF">MPPM_1217</name>
</gene>
<comment type="similarity">
    <text evidence="3">In the C-terminal section; belongs to the transpeptidase family.</text>
</comment>
<keyword evidence="7" id="KW-0328">Glycosyltransferase</keyword>
<keyword evidence="16" id="KW-0961">Cell wall biogenesis/degradation</keyword>
<feature type="domain" description="Penicillin-binding protein transpeptidase" evidence="20">
    <location>
        <begin position="721"/>
        <end position="856"/>
    </location>
</feature>
<dbReference type="Proteomes" id="UP000218288">
    <property type="component" value="Chromosome"/>
</dbReference>
<evidence type="ECO:0000256" key="14">
    <source>
        <dbReference type="ARBA" id="ARBA00023136"/>
    </source>
</evidence>
<dbReference type="Gene3D" id="3.40.710.10">
    <property type="entry name" value="DD-peptidase/beta-lactamase superfamily"/>
    <property type="match status" value="1"/>
</dbReference>
<organism evidence="22 23">
    <name type="scientific">Methylorubrum populi</name>
    <dbReference type="NCBI Taxonomy" id="223967"/>
    <lineage>
        <taxon>Bacteria</taxon>
        <taxon>Pseudomonadati</taxon>
        <taxon>Pseudomonadota</taxon>
        <taxon>Alphaproteobacteria</taxon>
        <taxon>Hyphomicrobiales</taxon>
        <taxon>Methylobacteriaceae</taxon>
        <taxon>Methylorubrum</taxon>
    </lineage>
</organism>
<feature type="region of interest" description="Disordered" evidence="19">
    <location>
        <begin position="454"/>
        <end position="483"/>
    </location>
</feature>
<keyword evidence="6" id="KW-0645">Protease</keyword>
<dbReference type="GO" id="GO:0016020">
    <property type="term" value="C:membrane"/>
    <property type="evidence" value="ECO:0007669"/>
    <property type="project" value="UniProtKB-SubCell"/>
</dbReference>
<dbReference type="SUPFAM" id="SSF53955">
    <property type="entry name" value="Lysozyme-like"/>
    <property type="match status" value="1"/>
</dbReference>
<dbReference type="PANTHER" id="PTHR32282:SF27">
    <property type="entry name" value="PENICILLIN-BINDING PROTEIN 1A"/>
    <property type="match status" value="1"/>
</dbReference>